<dbReference type="PANTHER" id="PTHR30126">
    <property type="entry name" value="HTH-TYPE TRANSCRIPTIONAL REGULATOR"/>
    <property type="match status" value="1"/>
</dbReference>
<accession>A0A179D815</accession>
<dbReference type="Gene3D" id="3.40.190.290">
    <property type="match status" value="1"/>
</dbReference>
<dbReference type="SUPFAM" id="SSF46785">
    <property type="entry name" value="Winged helix' DNA-binding domain"/>
    <property type="match status" value="1"/>
</dbReference>
<evidence type="ECO:0000256" key="3">
    <source>
        <dbReference type="ARBA" id="ARBA00023125"/>
    </source>
</evidence>
<dbReference type="InterPro" id="IPR000847">
    <property type="entry name" value="LysR_HTH_N"/>
</dbReference>
<dbReference type="Proteomes" id="UP000078390">
    <property type="component" value="Unassembled WGS sequence"/>
</dbReference>
<dbReference type="InterPro" id="IPR036390">
    <property type="entry name" value="WH_DNA-bd_sf"/>
</dbReference>
<dbReference type="InterPro" id="IPR005119">
    <property type="entry name" value="LysR_subst-bd"/>
</dbReference>
<comment type="caution">
    <text evidence="6">The sequence shown here is derived from an EMBL/GenBank/DDBJ whole genome shotgun (WGS) entry which is preliminary data.</text>
</comment>
<dbReference type="Gene3D" id="1.10.10.10">
    <property type="entry name" value="Winged helix-like DNA-binding domain superfamily/Winged helix DNA-binding domain"/>
    <property type="match status" value="1"/>
</dbReference>
<proteinExistence type="inferred from homology"/>
<protein>
    <submittedName>
        <fullName evidence="6">LysR family transcriptional regulator YeiE</fullName>
    </submittedName>
</protein>
<dbReference type="EMBL" id="LWLG01000001">
    <property type="protein sequence ID" value="OAQ21728.1"/>
    <property type="molecule type" value="Genomic_DNA"/>
</dbReference>
<gene>
    <name evidence="6" type="ORF">TDIS_0246</name>
</gene>
<reference evidence="6 7" key="1">
    <citation type="submission" date="2016-04" db="EMBL/GenBank/DDBJ databases">
        <title>Genome analysis of Thermosulfurimonas dismutans, the first thermophilic sulfur-disproportionating bacterium of the phylum Thermodesulfobacteria.</title>
        <authorList>
            <person name="Mardanov A.V."/>
            <person name="Beletsky A.V."/>
            <person name="Kadnikov V.V."/>
            <person name="Slobodkin A.I."/>
            <person name="Ravin N.V."/>
        </authorList>
    </citation>
    <scope>NUCLEOTIDE SEQUENCE [LARGE SCALE GENOMIC DNA]</scope>
    <source>
        <strain evidence="6 7">S95</strain>
    </source>
</reference>
<sequence length="319" mass="35757">MIKEKEKMTITLRQLEIFLAVAETGHVSKASQRLFLSQPAVSMAISELENQLGTPLFDRIGRRLVLNDRGRLLLSHAREILRQVENVETLLAERGDSITGDLRVGASTTIGSYLLPYLIGAFVDRYPGVTINLSIGNTEQIESGILSGAFDVGFIEGYTHHEEIKALPWLDDELVIIASPRHPLSQKEELTPSDLEKAKWIVREKGSGTEEIFEAEISKHVRQFNVLLRLGHTEAIKKTVESGLGIACLSFLAVRREIEQGWLVRLSVPFLQLHRKFLIVIHSKKIQTNLLSKFLTFCEEWKRGQSPAPHSASSSVSED</sequence>
<keyword evidence="4" id="KW-0804">Transcription</keyword>
<dbReference type="STRING" id="999894.TDIS_0246"/>
<evidence type="ECO:0000259" key="5">
    <source>
        <dbReference type="PROSITE" id="PS50931"/>
    </source>
</evidence>
<dbReference type="PROSITE" id="PS50931">
    <property type="entry name" value="HTH_LYSR"/>
    <property type="match status" value="1"/>
</dbReference>
<evidence type="ECO:0000256" key="2">
    <source>
        <dbReference type="ARBA" id="ARBA00023015"/>
    </source>
</evidence>
<dbReference type="GO" id="GO:0003700">
    <property type="term" value="F:DNA-binding transcription factor activity"/>
    <property type="evidence" value="ECO:0007669"/>
    <property type="project" value="InterPro"/>
</dbReference>
<evidence type="ECO:0000313" key="7">
    <source>
        <dbReference type="Proteomes" id="UP000078390"/>
    </source>
</evidence>
<evidence type="ECO:0000256" key="4">
    <source>
        <dbReference type="ARBA" id="ARBA00023163"/>
    </source>
</evidence>
<dbReference type="SUPFAM" id="SSF53850">
    <property type="entry name" value="Periplasmic binding protein-like II"/>
    <property type="match status" value="1"/>
</dbReference>
<dbReference type="PANTHER" id="PTHR30126:SF94">
    <property type="entry name" value="LYSR FAMILY TRANSCRIPTIONAL REGULATOR"/>
    <property type="match status" value="1"/>
</dbReference>
<feature type="domain" description="HTH lysR-type" evidence="5">
    <location>
        <begin position="10"/>
        <end position="67"/>
    </location>
</feature>
<organism evidence="6 7">
    <name type="scientific">Thermosulfurimonas dismutans</name>
    <dbReference type="NCBI Taxonomy" id="999894"/>
    <lineage>
        <taxon>Bacteria</taxon>
        <taxon>Pseudomonadati</taxon>
        <taxon>Thermodesulfobacteriota</taxon>
        <taxon>Thermodesulfobacteria</taxon>
        <taxon>Thermodesulfobacteriales</taxon>
        <taxon>Thermodesulfobacteriaceae</taxon>
        <taxon>Thermosulfurimonas</taxon>
    </lineage>
</organism>
<dbReference type="PRINTS" id="PR00039">
    <property type="entry name" value="HTHLYSR"/>
</dbReference>
<keyword evidence="2" id="KW-0805">Transcription regulation</keyword>
<keyword evidence="7" id="KW-1185">Reference proteome</keyword>
<dbReference type="CDD" id="cd08420">
    <property type="entry name" value="PBP2_CysL_like"/>
    <property type="match status" value="1"/>
</dbReference>
<dbReference type="Pfam" id="PF03466">
    <property type="entry name" value="LysR_substrate"/>
    <property type="match status" value="1"/>
</dbReference>
<dbReference type="FunFam" id="1.10.10.10:FF:000001">
    <property type="entry name" value="LysR family transcriptional regulator"/>
    <property type="match status" value="1"/>
</dbReference>
<comment type="similarity">
    <text evidence="1">Belongs to the LysR transcriptional regulatory family.</text>
</comment>
<evidence type="ECO:0000256" key="1">
    <source>
        <dbReference type="ARBA" id="ARBA00009437"/>
    </source>
</evidence>
<dbReference type="Pfam" id="PF00126">
    <property type="entry name" value="HTH_1"/>
    <property type="match status" value="1"/>
</dbReference>
<evidence type="ECO:0000313" key="6">
    <source>
        <dbReference type="EMBL" id="OAQ21728.1"/>
    </source>
</evidence>
<name>A0A179D815_9BACT</name>
<keyword evidence="3" id="KW-0238">DNA-binding</keyword>
<dbReference type="GO" id="GO:0000976">
    <property type="term" value="F:transcription cis-regulatory region binding"/>
    <property type="evidence" value="ECO:0007669"/>
    <property type="project" value="TreeGrafter"/>
</dbReference>
<dbReference type="InterPro" id="IPR036388">
    <property type="entry name" value="WH-like_DNA-bd_sf"/>
</dbReference>
<dbReference type="NCBIfam" id="NF008095">
    <property type="entry name" value="PRK10837.1"/>
    <property type="match status" value="1"/>
</dbReference>
<dbReference type="AlphaFoldDB" id="A0A179D815"/>